<dbReference type="InterPro" id="IPR001375">
    <property type="entry name" value="Peptidase_S9_cat"/>
</dbReference>
<keyword evidence="7" id="KW-1185">Reference proteome</keyword>
<dbReference type="Proteomes" id="UP000738431">
    <property type="component" value="Chromosome"/>
</dbReference>
<keyword evidence="3" id="KW-0720">Serine protease</keyword>
<protein>
    <submittedName>
        <fullName evidence="6">Prolyl oligopeptidase family serine peptidase</fullName>
    </submittedName>
</protein>
<evidence type="ECO:0000313" key="7">
    <source>
        <dbReference type="Proteomes" id="UP000738431"/>
    </source>
</evidence>
<keyword evidence="2" id="KW-0378">Hydrolase</keyword>
<evidence type="ECO:0000259" key="4">
    <source>
        <dbReference type="Pfam" id="PF00326"/>
    </source>
</evidence>
<dbReference type="EMBL" id="CP139781">
    <property type="protein sequence ID" value="WRQ89856.1"/>
    <property type="molecule type" value="Genomic_DNA"/>
</dbReference>
<dbReference type="SUPFAM" id="SSF53474">
    <property type="entry name" value="alpha/beta-Hydrolases"/>
    <property type="match status" value="1"/>
</dbReference>
<accession>A0ABZ1CE16</accession>
<feature type="domain" description="Peptidase S9A N-terminal" evidence="5">
    <location>
        <begin position="18"/>
        <end position="409"/>
    </location>
</feature>
<dbReference type="Gene3D" id="2.130.10.120">
    <property type="entry name" value="Prolyl oligopeptidase, N-terminal domain"/>
    <property type="match status" value="1"/>
</dbReference>
<dbReference type="InterPro" id="IPR051167">
    <property type="entry name" value="Prolyl_oligopep/macrocyclase"/>
</dbReference>
<reference evidence="6 7" key="1">
    <citation type="submission" date="2023-12" db="EMBL/GenBank/DDBJ databases">
        <title>Description of an unclassified Opitutus bacterium of Verrucomicrobiota.</title>
        <authorList>
            <person name="Zhang D.-F."/>
        </authorList>
    </citation>
    <scope>NUCLEOTIDE SEQUENCE [LARGE SCALE GENOMIC DNA]</scope>
    <source>
        <strain evidence="6 7">WL0086</strain>
    </source>
</reference>
<dbReference type="PRINTS" id="PR00862">
    <property type="entry name" value="PROLIGOPTASE"/>
</dbReference>
<sequence>MSLPVGGLLAADNADMSATEDPNLWLEDVGGDEALNWVRERNAVSLAELQGTPGYAELEARLRAIYDSKDRIPGVYKIGELYYNFWQDAEHPQGIWRRTTLESYRSEETEWETVLDLDALGKAEDENWVWKGSSVLEPAEDLAMISLSRGGADATVKREFNLETKQFVDGGFTLPEAKSYVSWLDRDTLWVGTDFGEGSQTESGYPRIVKKWRRGTPIEEAEQTFEIDAEELGLFIGHQVTQGRHYDMITRAMTFYTNKAYLLHEGEWVEINKPDDVSMGVFGDWLTFQPREDWTVDGETFLAGSLLTAKVDAFLAGDRDLKVVFAPAERTSLDGVSATKNYLLLNVLDNVRSRPYAAKFVGEAWELMPLDAPEFGRVSLRGLDSDESDDYFMTVEDFLTPTSLYHAVVGEPGKQLLRTLPAFFDASGLKIEQREAVSADGTRVPYFQIGPEDLKLDGTNPTLLYGYGGFEVSMDPFYSGSIGTAWLEKGGVYVLANIRGGGEFGPKWHRAALKANRQRAYDDFAAVAEDLIQRKVTSREHLGTQGGSNGGLLMGVMLTQRPDLFSAVLCQVPLLDMKRYHLLLAGASWMGEYGDPDKPEEWEFISKYSPYQNVKEGVDYPRTLFTTSTRDDRVHPGHARKMMARMESHGYDVLYYENIEGGHGGAANNEQRARMNALGYTFLWNEVK</sequence>
<dbReference type="Gene3D" id="3.40.50.1820">
    <property type="entry name" value="alpha/beta hydrolase"/>
    <property type="match status" value="1"/>
</dbReference>
<dbReference type="PANTHER" id="PTHR42881:SF13">
    <property type="entry name" value="PROLYL ENDOPEPTIDASE"/>
    <property type="match status" value="1"/>
</dbReference>
<evidence type="ECO:0000313" key="6">
    <source>
        <dbReference type="EMBL" id="WRQ89856.1"/>
    </source>
</evidence>
<evidence type="ECO:0000256" key="1">
    <source>
        <dbReference type="ARBA" id="ARBA00022670"/>
    </source>
</evidence>
<dbReference type="InterPro" id="IPR002470">
    <property type="entry name" value="Peptidase_S9A"/>
</dbReference>
<organism evidence="6 7">
    <name type="scientific">Actomonas aquatica</name>
    <dbReference type="NCBI Taxonomy" id="2866162"/>
    <lineage>
        <taxon>Bacteria</taxon>
        <taxon>Pseudomonadati</taxon>
        <taxon>Verrucomicrobiota</taxon>
        <taxon>Opitutia</taxon>
        <taxon>Opitutales</taxon>
        <taxon>Opitutaceae</taxon>
        <taxon>Actomonas</taxon>
    </lineage>
</organism>
<dbReference type="InterPro" id="IPR029058">
    <property type="entry name" value="AB_hydrolase_fold"/>
</dbReference>
<dbReference type="SUPFAM" id="SSF50993">
    <property type="entry name" value="Peptidase/esterase 'gauge' domain"/>
    <property type="match status" value="1"/>
</dbReference>
<keyword evidence="1" id="KW-0645">Protease</keyword>
<evidence type="ECO:0000259" key="5">
    <source>
        <dbReference type="Pfam" id="PF02897"/>
    </source>
</evidence>
<name>A0ABZ1CE16_9BACT</name>
<dbReference type="Pfam" id="PF02897">
    <property type="entry name" value="Peptidase_S9_N"/>
    <property type="match status" value="1"/>
</dbReference>
<dbReference type="PANTHER" id="PTHR42881">
    <property type="entry name" value="PROLYL ENDOPEPTIDASE"/>
    <property type="match status" value="1"/>
</dbReference>
<evidence type="ECO:0000256" key="2">
    <source>
        <dbReference type="ARBA" id="ARBA00022801"/>
    </source>
</evidence>
<feature type="domain" description="Peptidase S9 prolyl oligopeptidase catalytic" evidence="4">
    <location>
        <begin position="484"/>
        <end position="685"/>
    </location>
</feature>
<evidence type="ECO:0000256" key="3">
    <source>
        <dbReference type="ARBA" id="ARBA00022825"/>
    </source>
</evidence>
<dbReference type="InterPro" id="IPR023302">
    <property type="entry name" value="Pept_S9A_N"/>
</dbReference>
<gene>
    <name evidence="6" type="ORF">K1X11_010605</name>
</gene>
<proteinExistence type="predicted"/>
<dbReference type="Pfam" id="PF00326">
    <property type="entry name" value="Peptidase_S9"/>
    <property type="match status" value="1"/>
</dbReference>